<dbReference type="Gene3D" id="3.30.420.100">
    <property type="match status" value="1"/>
</dbReference>
<dbReference type="Proteomes" id="UP000005233">
    <property type="component" value="Chromosome"/>
</dbReference>
<dbReference type="AlphaFoldDB" id="H8IAJ9"/>
<dbReference type="PANTHER" id="PTHR23410">
    <property type="entry name" value="RIBOSOMAL PROTEIN L5-RELATED"/>
    <property type="match status" value="1"/>
</dbReference>
<organism evidence="7 8">
    <name type="scientific">Methanocella conradii (strain DSM 24694 / JCM 17849 / CGMCC 1.5162 / HZ254)</name>
    <dbReference type="NCBI Taxonomy" id="1041930"/>
    <lineage>
        <taxon>Archaea</taxon>
        <taxon>Methanobacteriati</taxon>
        <taxon>Methanobacteriota</taxon>
        <taxon>Stenosarchaea group</taxon>
        <taxon>Methanomicrobia</taxon>
        <taxon>Methanocellales</taxon>
        <taxon>Methanocellaceae</taxon>
        <taxon>Methanocella</taxon>
    </lineage>
</organism>
<sequence length="190" mass="20927">MMMATGPRYRVAFRRRREGKTDYHQRLKLIVSRKPRLVVRGTLNDYIAQVIVTRPEGDHVLAAATAREIARDFGYKGATKNTSAAYLAGMLAALKAKKAGVSEAILDIGLATNRKGSKVYAALKGAIDAGLQVPCSEDVFPSEERIRGEHVAGNTKSSFSQYEKRGLKVEDLPAHFDEVKSKIMKAYEGK</sequence>
<evidence type="ECO:0000256" key="5">
    <source>
        <dbReference type="ARBA" id="ARBA00023274"/>
    </source>
</evidence>
<comment type="function">
    <text evidence="6">This is one of the proteins that bind and probably mediate the attachment of the 5S RNA into the large ribosomal subunit, where it forms part of the central protuberance.</text>
</comment>
<proteinExistence type="inferred from homology"/>
<evidence type="ECO:0000313" key="8">
    <source>
        <dbReference type="Proteomes" id="UP000005233"/>
    </source>
</evidence>
<evidence type="ECO:0000313" key="7">
    <source>
        <dbReference type="EMBL" id="AFD00096.1"/>
    </source>
</evidence>
<dbReference type="GO" id="GO:0006412">
    <property type="term" value="P:translation"/>
    <property type="evidence" value="ECO:0007669"/>
    <property type="project" value="UniProtKB-UniRule"/>
</dbReference>
<evidence type="ECO:0000256" key="4">
    <source>
        <dbReference type="ARBA" id="ARBA00022980"/>
    </source>
</evidence>
<dbReference type="CDD" id="cd00432">
    <property type="entry name" value="Ribosomal_L18_L5e"/>
    <property type="match status" value="1"/>
</dbReference>
<keyword evidence="2 6" id="KW-0699">rRNA-binding</keyword>
<dbReference type="EMBL" id="CP003243">
    <property type="protein sequence ID" value="AFD00096.1"/>
    <property type="molecule type" value="Genomic_DNA"/>
</dbReference>
<dbReference type="InterPro" id="IPR005485">
    <property type="entry name" value="Rbsml_uL18_euk_arch"/>
</dbReference>
<evidence type="ECO:0000256" key="2">
    <source>
        <dbReference type="ARBA" id="ARBA00022730"/>
    </source>
</evidence>
<keyword evidence="5 6" id="KW-0687">Ribonucleoprotein</keyword>
<reference evidence="7 8" key="1">
    <citation type="journal article" date="2012" name="J. Bacteriol.">
        <title>Complete genome sequence of a thermophilic methanogen, Methanocella conradii HZ254, isolated from Chinese rice field soil.</title>
        <authorList>
            <person name="Lu Z."/>
            <person name="Lu Y."/>
        </authorList>
    </citation>
    <scope>NUCLEOTIDE SEQUENCE [LARGE SCALE GENOMIC DNA]</scope>
    <source>
        <strain evidence="8">DSM 24694 / JCM 17849 / CGMCC 1.5162 / HZ254</strain>
    </source>
</reference>
<dbReference type="KEGG" id="mez:Mtc_1342"/>
<evidence type="ECO:0000256" key="1">
    <source>
        <dbReference type="ARBA" id="ARBA00007116"/>
    </source>
</evidence>
<dbReference type="HAMAP" id="MF_01337_A">
    <property type="entry name" value="Ribosomal_uL18_A"/>
    <property type="match status" value="1"/>
</dbReference>
<dbReference type="PANTHER" id="PTHR23410:SF12">
    <property type="entry name" value="LARGE RIBOSOMAL SUBUNIT PROTEIN UL18"/>
    <property type="match status" value="1"/>
</dbReference>
<dbReference type="NCBIfam" id="NF006342">
    <property type="entry name" value="PRK08569.1"/>
    <property type="match status" value="1"/>
</dbReference>
<gene>
    <name evidence="6" type="primary">rpl18</name>
    <name evidence="7" type="synonym">rpl18p</name>
    <name evidence="7" type="ordered locus">Mtc_1342</name>
</gene>
<dbReference type="Pfam" id="PF17144">
    <property type="entry name" value="Ribosomal_L5e"/>
    <property type="match status" value="2"/>
</dbReference>
<dbReference type="GO" id="GO:0003735">
    <property type="term" value="F:structural constituent of ribosome"/>
    <property type="evidence" value="ECO:0007669"/>
    <property type="project" value="InterPro"/>
</dbReference>
<comment type="subunit">
    <text evidence="6">Part of the 50S ribosomal subunit. Contacts the 5S and 23S rRNAs.</text>
</comment>
<evidence type="ECO:0000256" key="3">
    <source>
        <dbReference type="ARBA" id="ARBA00022884"/>
    </source>
</evidence>
<dbReference type="STRING" id="1041930.Mtc_1342"/>
<dbReference type="eggNOG" id="arCOG04088">
    <property type="taxonomic scope" value="Archaea"/>
</dbReference>
<keyword evidence="4 6" id="KW-0689">Ribosomal protein</keyword>
<comment type="similarity">
    <text evidence="1 6">Belongs to the universal ribosomal protein uL18 family.</text>
</comment>
<dbReference type="HOGENOM" id="CLU_056222_2_0_2"/>
<dbReference type="InterPro" id="IPR057268">
    <property type="entry name" value="Ribosomal_L18"/>
</dbReference>
<protein>
    <recommendedName>
        <fullName evidence="6">Large ribosomal subunit protein uL18</fullName>
    </recommendedName>
</protein>
<evidence type="ECO:0000256" key="6">
    <source>
        <dbReference type="HAMAP-Rule" id="MF_01337"/>
    </source>
</evidence>
<dbReference type="GO" id="GO:0008097">
    <property type="term" value="F:5S rRNA binding"/>
    <property type="evidence" value="ECO:0007669"/>
    <property type="project" value="InterPro"/>
</dbReference>
<dbReference type="GO" id="GO:0022625">
    <property type="term" value="C:cytosolic large ribosomal subunit"/>
    <property type="evidence" value="ECO:0007669"/>
    <property type="project" value="TreeGrafter"/>
</dbReference>
<name>H8IAJ9_METCZ</name>
<dbReference type="SUPFAM" id="SSF53137">
    <property type="entry name" value="Translational machinery components"/>
    <property type="match status" value="1"/>
</dbReference>
<keyword evidence="8" id="KW-1185">Reference proteome</keyword>
<dbReference type="GO" id="GO:0000027">
    <property type="term" value="P:ribosomal large subunit assembly"/>
    <property type="evidence" value="ECO:0007669"/>
    <property type="project" value="TreeGrafter"/>
</dbReference>
<accession>H8IAJ9</accession>
<dbReference type="InterPro" id="IPR057267">
    <property type="entry name" value="Rbsml_uL18_arch"/>
</dbReference>
<keyword evidence="3 6" id="KW-0694">RNA-binding</keyword>